<reference evidence="4" key="2">
    <citation type="submission" date="2025-08" db="UniProtKB">
        <authorList>
            <consortium name="RefSeq"/>
        </authorList>
    </citation>
    <scope>IDENTIFICATION</scope>
    <source>
        <tissue evidence="4">Leaf</tissue>
    </source>
</reference>
<organism evidence="3 4">
    <name type="scientific">Camelina sativa</name>
    <name type="common">False flax</name>
    <name type="synonym">Myagrum sativum</name>
    <dbReference type="NCBI Taxonomy" id="90675"/>
    <lineage>
        <taxon>Eukaryota</taxon>
        <taxon>Viridiplantae</taxon>
        <taxon>Streptophyta</taxon>
        <taxon>Embryophyta</taxon>
        <taxon>Tracheophyta</taxon>
        <taxon>Spermatophyta</taxon>
        <taxon>Magnoliopsida</taxon>
        <taxon>eudicotyledons</taxon>
        <taxon>Gunneridae</taxon>
        <taxon>Pentapetalae</taxon>
        <taxon>rosids</taxon>
        <taxon>malvids</taxon>
        <taxon>Brassicales</taxon>
        <taxon>Brassicaceae</taxon>
        <taxon>Camelineae</taxon>
        <taxon>Camelina</taxon>
    </lineage>
</organism>
<dbReference type="RefSeq" id="XP_010458428.1">
    <property type="nucleotide sequence ID" value="XM_010460126.2"/>
</dbReference>
<evidence type="ECO:0000313" key="3">
    <source>
        <dbReference type="Proteomes" id="UP000694864"/>
    </source>
</evidence>
<dbReference type="Proteomes" id="UP000694864">
    <property type="component" value="Chromosome 2"/>
</dbReference>
<feature type="compositionally biased region" description="Low complexity" evidence="1">
    <location>
        <begin position="258"/>
        <end position="267"/>
    </location>
</feature>
<dbReference type="InterPro" id="IPR027330">
    <property type="entry name" value="TPX2_central_dom"/>
</dbReference>
<keyword evidence="3" id="KW-1185">Reference proteome</keyword>
<dbReference type="GeneID" id="104739687"/>
<feature type="compositionally biased region" description="Polar residues" evidence="1">
    <location>
        <begin position="1"/>
        <end position="12"/>
    </location>
</feature>
<dbReference type="PANTHER" id="PTHR14326">
    <property type="entry name" value="TARGETING PROTEIN FOR XKLP2"/>
    <property type="match status" value="1"/>
</dbReference>
<feature type="region of interest" description="Disordered" evidence="1">
    <location>
        <begin position="188"/>
        <end position="267"/>
    </location>
</feature>
<feature type="domain" description="TPX2 central" evidence="2">
    <location>
        <begin position="210"/>
        <end position="330"/>
    </location>
</feature>
<feature type="compositionally biased region" description="Basic and acidic residues" evidence="1">
    <location>
        <begin position="217"/>
        <end position="240"/>
    </location>
</feature>
<feature type="region of interest" description="Disordered" evidence="1">
    <location>
        <begin position="1"/>
        <end position="20"/>
    </location>
</feature>
<evidence type="ECO:0000313" key="4">
    <source>
        <dbReference type="RefSeq" id="XP_010458428.1"/>
    </source>
</evidence>
<dbReference type="PANTHER" id="PTHR14326:SF32">
    <property type="entry name" value="CELL CYCLE REGULATED MICROTUBULE ASSOCIATED PROTEIN"/>
    <property type="match status" value="1"/>
</dbReference>
<name>A0ABM0VMH2_CAMSA</name>
<proteinExistence type="predicted"/>
<feature type="compositionally biased region" description="Basic and acidic residues" evidence="1">
    <location>
        <begin position="192"/>
        <end position="202"/>
    </location>
</feature>
<accession>A0ABM0VMH2</accession>
<sequence length="382" mass="43479">MRNSPSSENRNLSMVPESTGVSLSGEDFEFDIDFEFDAPRFYDFSRPELYSETEDIETWFLSSGDYPPSPFSPKFNWKFEPLEQVTSIVEESKPVEVTTESLDTTGLNRNEKFNGFIYYNQTVKDVSKKKSCKSKTKSSISTLTRPTASLLARQNKPLDIYSVQLLTRCQRSLAKFGDNVSPNLVSKLQNQDIKRQKPEAKVAHVGRRSKLTVPREPNLRTAERSERHRSKVNSETEKKNAKPSSKTHTRNKSINLEPSLTSLPTTKTPRCLDLQAFRFRTSLRANERSSNAKTDAIQENDATTKSRTLKRTDSSKSRIAKENHSRKINCLLDAKRSSKEELGEATHLEYGNQSSCRTDSNRNLDLCRKFDSQVVARNLITA</sequence>
<protein>
    <submittedName>
        <fullName evidence="4">Uncharacterized protein LOC104739687</fullName>
    </submittedName>
</protein>
<evidence type="ECO:0000259" key="2">
    <source>
        <dbReference type="Pfam" id="PF12214"/>
    </source>
</evidence>
<reference evidence="3" key="1">
    <citation type="journal article" date="2014" name="Nat. Commun.">
        <title>The emerging biofuel crop Camelina sativa retains a highly undifferentiated hexaploid genome structure.</title>
        <authorList>
            <person name="Kagale S."/>
            <person name="Koh C."/>
            <person name="Nixon J."/>
            <person name="Bollina V."/>
            <person name="Clarke W.E."/>
            <person name="Tuteja R."/>
            <person name="Spillane C."/>
            <person name="Robinson S.J."/>
            <person name="Links M.G."/>
            <person name="Clarke C."/>
            <person name="Higgins E.E."/>
            <person name="Huebert T."/>
            <person name="Sharpe A.G."/>
            <person name="Parkin I.A."/>
        </authorList>
    </citation>
    <scope>NUCLEOTIDE SEQUENCE [LARGE SCALE GENOMIC DNA]</scope>
    <source>
        <strain evidence="3">cv. DH55</strain>
    </source>
</reference>
<dbReference type="InterPro" id="IPR009675">
    <property type="entry name" value="TPX2_fam"/>
</dbReference>
<feature type="region of interest" description="Disordered" evidence="1">
    <location>
        <begin position="285"/>
        <end position="323"/>
    </location>
</feature>
<feature type="compositionally biased region" description="Basic and acidic residues" evidence="1">
    <location>
        <begin position="310"/>
        <end position="323"/>
    </location>
</feature>
<evidence type="ECO:0000256" key="1">
    <source>
        <dbReference type="SAM" id="MobiDB-lite"/>
    </source>
</evidence>
<dbReference type="Pfam" id="PF12214">
    <property type="entry name" value="TPX2_importin"/>
    <property type="match status" value="1"/>
</dbReference>
<gene>
    <name evidence="4" type="primary">LOC104739687</name>
</gene>